<organism evidence="2">
    <name type="scientific">uncultured Acidimicrobiales bacterium</name>
    <dbReference type="NCBI Taxonomy" id="310071"/>
    <lineage>
        <taxon>Bacteria</taxon>
        <taxon>Bacillati</taxon>
        <taxon>Actinomycetota</taxon>
        <taxon>Acidimicrobiia</taxon>
        <taxon>Acidimicrobiales</taxon>
        <taxon>environmental samples</taxon>
    </lineage>
</organism>
<accession>A0A6J4ISF6</accession>
<feature type="non-terminal residue" evidence="2">
    <location>
        <position position="1"/>
    </location>
</feature>
<feature type="non-terminal residue" evidence="2">
    <location>
        <position position="44"/>
    </location>
</feature>
<feature type="region of interest" description="Disordered" evidence="1">
    <location>
        <begin position="1"/>
        <end position="44"/>
    </location>
</feature>
<dbReference type="EMBL" id="CADCTF010000126">
    <property type="protein sequence ID" value="CAA9258731.1"/>
    <property type="molecule type" value="Genomic_DNA"/>
</dbReference>
<proteinExistence type="predicted"/>
<gene>
    <name evidence="2" type="ORF">AVDCRST_MAG50-2758</name>
</gene>
<dbReference type="AlphaFoldDB" id="A0A6J4ISF6"/>
<name>A0A6J4ISF6_9ACTN</name>
<evidence type="ECO:0000256" key="1">
    <source>
        <dbReference type="SAM" id="MobiDB-lite"/>
    </source>
</evidence>
<protein>
    <submittedName>
        <fullName evidence="2">Uncharacterized protein</fullName>
    </submittedName>
</protein>
<evidence type="ECO:0000313" key="2">
    <source>
        <dbReference type="EMBL" id="CAA9258731.1"/>
    </source>
</evidence>
<sequence>CGGREQHRSGTTRRHSATYHRATSVGNSRVPPGAGVTLRRSRLV</sequence>
<reference evidence="2" key="1">
    <citation type="submission" date="2020-02" db="EMBL/GenBank/DDBJ databases">
        <authorList>
            <person name="Meier V. D."/>
        </authorList>
    </citation>
    <scope>NUCLEOTIDE SEQUENCE</scope>
    <source>
        <strain evidence="2">AVDCRST_MAG50</strain>
    </source>
</reference>